<dbReference type="EMBL" id="MU857054">
    <property type="protein sequence ID" value="KAK4150728.1"/>
    <property type="molecule type" value="Genomic_DNA"/>
</dbReference>
<sequence>MPDLDEEPETILRLVACRVAPRFTEPMLSADKPPRRPEPAALAGRTSSLGSLDCFPSEIQSVVLGMLDIQAVGRVARVSFQGNLLVRSHPQYRDLKEFVPGALEVLAVFGMASLHSIRELHAAMRSDRCDTCPTFGPFLFLPTGKRCCMECLRLSRVYRMVFVEYAKKVFGLSDLHLQQLPTISVPPRNKYWQRNTRFEGRRLVSGNAARDLAATLGLPIEGEWGAPEFFEEAEKPGMFYGMASIAFPSVSKTGVVEEAFWCYGCEFVCDDYRRGIFPRDAIEKLAAIYYPGARPTKRPDTALDLQARPKTLFLEHAQDCYGSRRLLDNAPWRERRECL</sequence>
<organism evidence="1 2">
    <name type="scientific">Chaetomidium leptoderma</name>
    <dbReference type="NCBI Taxonomy" id="669021"/>
    <lineage>
        <taxon>Eukaryota</taxon>
        <taxon>Fungi</taxon>
        <taxon>Dikarya</taxon>
        <taxon>Ascomycota</taxon>
        <taxon>Pezizomycotina</taxon>
        <taxon>Sordariomycetes</taxon>
        <taxon>Sordariomycetidae</taxon>
        <taxon>Sordariales</taxon>
        <taxon>Chaetomiaceae</taxon>
        <taxon>Chaetomidium</taxon>
    </lineage>
</organism>
<evidence type="ECO:0008006" key="3">
    <source>
        <dbReference type="Google" id="ProtNLM"/>
    </source>
</evidence>
<keyword evidence="2" id="KW-1185">Reference proteome</keyword>
<evidence type="ECO:0000313" key="2">
    <source>
        <dbReference type="Proteomes" id="UP001302745"/>
    </source>
</evidence>
<dbReference type="AlphaFoldDB" id="A0AAN6ZUH1"/>
<proteinExistence type="predicted"/>
<dbReference type="Proteomes" id="UP001302745">
    <property type="component" value="Unassembled WGS sequence"/>
</dbReference>
<comment type="caution">
    <text evidence="1">The sequence shown here is derived from an EMBL/GenBank/DDBJ whole genome shotgun (WGS) entry which is preliminary data.</text>
</comment>
<gene>
    <name evidence="1" type="ORF">C8A00DRAFT_45943</name>
</gene>
<reference evidence="1" key="1">
    <citation type="journal article" date="2023" name="Mol. Phylogenet. Evol.">
        <title>Genome-scale phylogeny and comparative genomics of the fungal order Sordariales.</title>
        <authorList>
            <person name="Hensen N."/>
            <person name="Bonometti L."/>
            <person name="Westerberg I."/>
            <person name="Brannstrom I.O."/>
            <person name="Guillou S."/>
            <person name="Cros-Aarteil S."/>
            <person name="Calhoun S."/>
            <person name="Haridas S."/>
            <person name="Kuo A."/>
            <person name="Mondo S."/>
            <person name="Pangilinan J."/>
            <person name="Riley R."/>
            <person name="LaButti K."/>
            <person name="Andreopoulos B."/>
            <person name="Lipzen A."/>
            <person name="Chen C."/>
            <person name="Yan M."/>
            <person name="Daum C."/>
            <person name="Ng V."/>
            <person name="Clum A."/>
            <person name="Steindorff A."/>
            <person name="Ohm R.A."/>
            <person name="Martin F."/>
            <person name="Silar P."/>
            <person name="Natvig D.O."/>
            <person name="Lalanne C."/>
            <person name="Gautier V."/>
            <person name="Ament-Velasquez S.L."/>
            <person name="Kruys A."/>
            <person name="Hutchinson M.I."/>
            <person name="Powell A.J."/>
            <person name="Barry K."/>
            <person name="Miller A.N."/>
            <person name="Grigoriev I.V."/>
            <person name="Debuchy R."/>
            <person name="Gladieux P."/>
            <person name="Hiltunen Thoren M."/>
            <person name="Johannesson H."/>
        </authorList>
    </citation>
    <scope>NUCLEOTIDE SEQUENCE</scope>
    <source>
        <strain evidence="1">CBS 538.74</strain>
    </source>
</reference>
<name>A0AAN6ZUH1_9PEZI</name>
<accession>A0AAN6ZUH1</accession>
<reference evidence="1" key="2">
    <citation type="submission" date="2023-05" db="EMBL/GenBank/DDBJ databases">
        <authorList>
            <consortium name="Lawrence Berkeley National Laboratory"/>
            <person name="Steindorff A."/>
            <person name="Hensen N."/>
            <person name="Bonometti L."/>
            <person name="Westerberg I."/>
            <person name="Brannstrom I.O."/>
            <person name="Guillou S."/>
            <person name="Cros-Aarteil S."/>
            <person name="Calhoun S."/>
            <person name="Haridas S."/>
            <person name="Kuo A."/>
            <person name="Mondo S."/>
            <person name="Pangilinan J."/>
            <person name="Riley R."/>
            <person name="Labutti K."/>
            <person name="Andreopoulos B."/>
            <person name="Lipzen A."/>
            <person name="Chen C."/>
            <person name="Yanf M."/>
            <person name="Daum C."/>
            <person name="Ng V."/>
            <person name="Clum A."/>
            <person name="Ohm R."/>
            <person name="Martin F."/>
            <person name="Silar P."/>
            <person name="Natvig D."/>
            <person name="Lalanne C."/>
            <person name="Gautier V."/>
            <person name="Ament-Velasquez S.L."/>
            <person name="Kruys A."/>
            <person name="Hutchinson M.I."/>
            <person name="Powell A.J."/>
            <person name="Barry K."/>
            <person name="Miller A.N."/>
            <person name="Grigoriev I.V."/>
            <person name="Debuchy R."/>
            <person name="Gladieux P."/>
            <person name="Thoren M.H."/>
            <person name="Johannesson H."/>
        </authorList>
    </citation>
    <scope>NUCLEOTIDE SEQUENCE</scope>
    <source>
        <strain evidence="1">CBS 538.74</strain>
    </source>
</reference>
<protein>
    <recommendedName>
        <fullName evidence="3">F-box domain-containing protein</fullName>
    </recommendedName>
</protein>
<evidence type="ECO:0000313" key="1">
    <source>
        <dbReference type="EMBL" id="KAK4150728.1"/>
    </source>
</evidence>